<accession>A0A1Q8T8I3</accession>
<dbReference type="Pfam" id="PF01593">
    <property type="entry name" value="Amino_oxidase"/>
    <property type="match status" value="1"/>
</dbReference>
<dbReference type="AlphaFoldDB" id="A0A1Q8T8I3"/>
<dbReference type="InterPro" id="IPR002937">
    <property type="entry name" value="Amino_oxidase"/>
</dbReference>
<dbReference type="SUPFAM" id="SSF54373">
    <property type="entry name" value="FAD-linked reductases, C-terminal domain"/>
    <property type="match status" value="1"/>
</dbReference>
<keyword evidence="9" id="KW-1185">Reference proteome</keyword>
<dbReference type="Gene3D" id="3.90.660.20">
    <property type="entry name" value="Protoporphyrinogen oxidase, mitochondrial, domain 2"/>
    <property type="match status" value="1"/>
</dbReference>
<sequence>MQCFEAQPGASARHAEPETRDLVVVGGGASGLTAARAAARRGLSVTLLERTPQVGGNLRTRRDGDWQVELGPNTLMMKPPLYALLDELGLLEEAQPANPTARRRYIAYRGAPVALPSHWLKAPINSLIGPRGVGALLREPFQRRAPQAEESLADFVTRRLGRRALDHLVDPFVSGVYAGDPERLSARAAMPRLVALEREYGSLVRGGLVRLRQARRAPPALPREWRGQLVSFPSGLQRLAERLAEDISAQPSAAIHCACEVSAVYREGEDWRVETASGQVFRARELVLAVPAPTAAALLAPLDSQVAAPLEAIAYPPVNAVSVGFRRADIAHPLDGFGMLIPGVEHRQTLGALFSSTLFPGRAPSEHVLLTAFLGGRRRPEAAESDDDAQVAQVVTDLRDLLGISGEPVWQSVSRWPQAIPQYELGHLERIAALETALEGHPGLSLIGNWRDGIAVGDCLENGRRLGDRIAEALGGR</sequence>
<keyword evidence="2" id="KW-0285">Flavoprotein</keyword>
<keyword evidence="3" id="KW-0274">FAD</keyword>
<dbReference type="Proteomes" id="UP000186806">
    <property type="component" value="Unassembled WGS sequence"/>
</dbReference>
<gene>
    <name evidence="8" type="ORF">BTW10_17110</name>
</gene>
<evidence type="ECO:0000313" key="9">
    <source>
        <dbReference type="Proteomes" id="UP000186806"/>
    </source>
</evidence>
<evidence type="ECO:0000256" key="5">
    <source>
        <dbReference type="ARBA" id="ARBA00023133"/>
    </source>
</evidence>
<dbReference type="PANTHER" id="PTHR42923">
    <property type="entry name" value="PROTOPORPHYRINOGEN OXIDASE"/>
    <property type="match status" value="1"/>
</dbReference>
<evidence type="ECO:0000256" key="2">
    <source>
        <dbReference type="ARBA" id="ARBA00022630"/>
    </source>
</evidence>
<name>A0A1Q8T8I3_9GAMM</name>
<evidence type="ECO:0000256" key="3">
    <source>
        <dbReference type="ARBA" id="ARBA00022827"/>
    </source>
</evidence>
<dbReference type="Gene3D" id="1.10.3110.10">
    <property type="entry name" value="protoporphyrinogen ix oxidase, domain 3"/>
    <property type="match status" value="1"/>
</dbReference>
<dbReference type="STRING" id="223900.GCA_000821045_03154"/>
<dbReference type="RefSeq" id="WP_075370451.1">
    <property type="nucleotide sequence ID" value="NZ_MSDQ01000046.1"/>
</dbReference>
<evidence type="ECO:0000313" key="8">
    <source>
        <dbReference type="EMBL" id="OLO09982.1"/>
    </source>
</evidence>
<dbReference type="PANTHER" id="PTHR42923:SF3">
    <property type="entry name" value="PROTOPORPHYRINOGEN OXIDASE"/>
    <property type="match status" value="1"/>
</dbReference>
<dbReference type="NCBIfam" id="TIGR00562">
    <property type="entry name" value="proto_IX_ox"/>
    <property type="match status" value="1"/>
</dbReference>
<comment type="caution">
    <text evidence="8">The sequence shown here is derived from an EMBL/GenBank/DDBJ whole genome shotgun (WGS) entry which is preliminary data.</text>
</comment>
<dbReference type="InterPro" id="IPR004572">
    <property type="entry name" value="Protoporphyrinogen_oxidase"/>
</dbReference>
<dbReference type="SUPFAM" id="SSF51905">
    <property type="entry name" value="FAD/NAD(P)-binding domain"/>
    <property type="match status" value="1"/>
</dbReference>
<dbReference type="InterPro" id="IPR050464">
    <property type="entry name" value="Zeta_carotene_desat/Oxidored"/>
</dbReference>
<dbReference type="GO" id="GO:0004729">
    <property type="term" value="F:oxygen-dependent protoporphyrinogen oxidase activity"/>
    <property type="evidence" value="ECO:0007669"/>
    <property type="project" value="InterPro"/>
</dbReference>
<evidence type="ECO:0000256" key="6">
    <source>
        <dbReference type="ARBA" id="ARBA00023444"/>
    </source>
</evidence>
<proteinExistence type="predicted"/>
<evidence type="ECO:0000256" key="4">
    <source>
        <dbReference type="ARBA" id="ARBA00023002"/>
    </source>
</evidence>
<keyword evidence="4" id="KW-0560">Oxidoreductase</keyword>
<evidence type="ECO:0000256" key="1">
    <source>
        <dbReference type="ARBA" id="ARBA00001974"/>
    </source>
</evidence>
<dbReference type="EMBL" id="MSDQ01000046">
    <property type="protein sequence ID" value="OLO09982.1"/>
    <property type="molecule type" value="Genomic_DNA"/>
</dbReference>
<comment type="cofactor">
    <cofactor evidence="1">
        <name>FAD</name>
        <dbReference type="ChEBI" id="CHEBI:57692"/>
    </cofactor>
</comment>
<protein>
    <submittedName>
        <fullName evidence="8">Protoporphyrinogen oxidase</fullName>
    </submittedName>
</protein>
<feature type="domain" description="Amine oxidase" evidence="7">
    <location>
        <begin position="30"/>
        <end position="466"/>
    </location>
</feature>
<dbReference type="Gene3D" id="3.50.50.60">
    <property type="entry name" value="FAD/NAD(P)-binding domain"/>
    <property type="match status" value="1"/>
</dbReference>
<keyword evidence="5" id="KW-0350">Heme biosynthesis</keyword>
<comment type="pathway">
    <text evidence="6">Porphyrin-containing compound metabolism.</text>
</comment>
<reference evidence="8 9" key="1">
    <citation type="submission" date="2016-12" db="EMBL/GenBank/DDBJ databases">
        <title>Draft genome sequences of strains Salinicola socius SMB35, Salinicola sp. MH3R3-1 and Chromohalobacter sp. SMB17 from the Verkhnekamsk potash mining region of Russia.</title>
        <authorList>
            <person name="Mavrodi D.V."/>
            <person name="Olsson B.E."/>
            <person name="Korsakova E.S."/>
            <person name="Pyankova A."/>
            <person name="Mavrodi O.V."/>
            <person name="Plotnikova E.G."/>
        </authorList>
    </citation>
    <scope>NUCLEOTIDE SEQUENCE [LARGE SCALE GENOMIC DNA]</scope>
    <source>
        <strain evidence="8 9">SMB17</strain>
    </source>
</reference>
<organism evidence="8 9">
    <name type="scientific">Chromohalobacter japonicus</name>
    <dbReference type="NCBI Taxonomy" id="223900"/>
    <lineage>
        <taxon>Bacteria</taxon>
        <taxon>Pseudomonadati</taxon>
        <taxon>Pseudomonadota</taxon>
        <taxon>Gammaproteobacteria</taxon>
        <taxon>Oceanospirillales</taxon>
        <taxon>Halomonadaceae</taxon>
        <taxon>Chromohalobacter</taxon>
    </lineage>
</organism>
<dbReference type="InterPro" id="IPR036188">
    <property type="entry name" value="FAD/NAD-bd_sf"/>
</dbReference>
<dbReference type="GO" id="GO:0006783">
    <property type="term" value="P:heme biosynthetic process"/>
    <property type="evidence" value="ECO:0007669"/>
    <property type="project" value="UniProtKB-KW"/>
</dbReference>
<evidence type="ECO:0000259" key="7">
    <source>
        <dbReference type="Pfam" id="PF01593"/>
    </source>
</evidence>